<protein>
    <submittedName>
        <fullName evidence="1">Uncharacterized protein</fullName>
    </submittedName>
</protein>
<dbReference type="Proteomes" id="UP000321378">
    <property type="component" value="Chromosome"/>
</dbReference>
<evidence type="ECO:0000313" key="2">
    <source>
        <dbReference type="Proteomes" id="UP000321378"/>
    </source>
</evidence>
<organism evidence="1 2">
    <name type="scientific">Leptotrichia trevisanii</name>
    <dbReference type="NCBI Taxonomy" id="109328"/>
    <lineage>
        <taxon>Bacteria</taxon>
        <taxon>Fusobacteriati</taxon>
        <taxon>Fusobacteriota</taxon>
        <taxon>Fusobacteriia</taxon>
        <taxon>Fusobacteriales</taxon>
        <taxon>Leptotrichiaceae</taxon>
        <taxon>Leptotrichia</taxon>
    </lineage>
</organism>
<reference evidence="1 2" key="1">
    <citation type="submission" date="2019-07" db="EMBL/GenBank/DDBJ databases">
        <title>Complete Genome Sequence of Leptotrichia trevisanii Strain JMUB3935.</title>
        <authorList>
            <person name="Watanabe S."/>
            <person name="Cui L."/>
        </authorList>
    </citation>
    <scope>NUCLEOTIDE SEQUENCE [LARGE SCALE GENOMIC DNA]</scope>
    <source>
        <strain evidence="1 2">JMUB3935</strain>
    </source>
</reference>
<dbReference type="EMBL" id="AP019840">
    <property type="protein sequence ID" value="BBM52646.1"/>
    <property type="molecule type" value="Genomic_DNA"/>
</dbReference>
<proteinExistence type="predicted"/>
<dbReference type="AlphaFoldDB" id="A0A510KLU2"/>
<evidence type="ECO:0000313" key="1">
    <source>
        <dbReference type="EMBL" id="BBM52646.1"/>
    </source>
</evidence>
<name>A0A510KLU2_9FUSO</name>
<accession>A0A510KLU2</accession>
<sequence>MEDKAEIQEIISKIPENLQKLREIFKREYTNKILKSKNLQLQSTYTYLEKLTEEERFVEIGRIGSNGIYDFLFKVLNVQKIRRK</sequence>
<gene>
    <name evidence="1" type="ORF">JMUB3935_1625</name>
</gene>